<dbReference type="SMART" id="SM00382">
    <property type="entry name" value="AAA"/>
    <property type="match status" value="1"/>
</dbReference>
<feature type="domain" description="ABC transmembrane type-1" evidence="9">
    <location>
        <begin position="35"/>
        <end position="310"/>
    </location>
</feature>
<feature type="transmembrane region" description="Helical" evidence="7">
    <location>
        <begin position="250"/>
        <end position="269"/>
    </location>
</feature>
<evidence type="ECO:0000256" key="1">
    <source>
        <dbReference type="ARBA" id="ARBA00004651"/>
    </source>
</evidence>
<gene>
    <name evidence="10" type="ORF">WOB96_02660</name>
</gene>
<evidence type="ECO:0000256" key="5">
    <source>
        <dbReference type="ARBA" id="ARBA00022989"/>
    </source>
</evidence>
<comment type="caution">
    <text evidence="10">The sequence shown here is derived from an EMBL/GenBank/DDBJ whole genome shotgun (WGS) entry which is preliminary data.</text>
</comment>
<dbReference type="InterPro" id="IPR036640">
    <property type="entry name" value="ABC1_TM_sf"/>
</dbReference>
<feature type="transmembrane region" description="Helical" evidence="7">
    <location>
        <begin position="26"/>
        <end position="47"/>
    </location>
</feature>
<keyword evidence="4" id="KW-0067">ATP-binding</keyword>
<dbReference type="EMBL" id="JBBPCO010000002">
    <property type="protein sequence ID" value="MEK8088658.1"/>
    <property type="molecule type" value="Genomic_DNA"/>
</dbReference>
<keyword evidence="3" id="KW-0547">Nucleotide-binding</keyword>
<dbReference type="InterPro" id="IPR027417">
    <property type="entry name" value="P-loop_NTPase"/>
</dbReference>
<evidence type="ECO:0000256" key="7">
    <source>
        <dbReference type="SAM" id="Phobius"/>
    </source>
</evidence>
<dbReference type="PROSITE" id="PS50929">
    <property type="entry name" value="ABC_TM1F"/>
    <property type="match status" value="1"/>
</dbReference>
<evidence type="ECO:0000259" key="9">
    <source>
        <dbReference type="PROSITE" id="PS50929"/>
    </source>
</evidence>
<dbReference type="PROSITE" id="PS50893">
    <property type="entry name" value="ABC_TRANSPORTER_2"/>
    <property type="match status" value="1"/>
</dbReference>
<feature type="transmembrane region" description="Helical" evidence="7">
    <location>
        <begin position="67"/>
        <end position="88"/>
    </location>
</feature>
<dbReference type="Pfam" id="PF00664">
    <property type="entry name" value="ABC_membrane"/>
    <property type="match status" value="1"/>
</dbReference>
<protein>
    <submittedName>
        <fullName evidence="10">ABC transporter transmembrane domain-containing protein</fullName>
    </submittedName>
</protein>
<dbReference type="InterPro" id="IPR003439">
    <property type="entry name" value="ABC_transporter-like_ATP-bd"/>
</dbReference>
<feature type="domain" description="ABC transporter" evidence="8">
    <location>
        <begin position="344"/>
        <end position="580"/>
    </location>
</feature>
<keyword evidence="2 7" id="KW-0812">Transmembrane</keyword>
<dbReference type="InterPro" id="IPR039421">
    <property type="entry name" value="Type_1_exporter"/>
</dbReference>
<evidence type="ECO:0000256" key="3">
    <source>
        <dbReference type="ARBA" id="ARBA00022741"/>
    </source>
</evidence>
<dbReference type="PANTHER" id="PTHR43394:SF1">
    <property type="entry name" value="ATP-BINDING CASSETTE SUB-FAMILY B MEMBER 10, MITOCHONDRIAL"/>
    <property type="match status" value="1"/>
</dbReference>
<evidence type="ECO:0000313" key="10">
    <source>
        <dbReference type="EMBL" id="MEK8088658.1"/>
    </source>
</evidence>
<dbReference type="Proteomes" id="UP001446205">
    <property type="component" value="Unassembled WGS sequence"/>
</dbReference>
<dbReference type="CDD" id="cd18575">
    <property type="entry name" value="ABC_6TM_bac_exporter_ABCB8_10_like"/>
    <property type="match status" value="1"/>
</dbReference>
<feature type="transmembrane region" description="Helical" evidence="7">
    <location>
        <begin position="281"/>
        <end position="302"/>
    </location>
</feature>
<dbReference type="PANTHER" id="PTHR43394">
    <property type="entry name" value="ATP-DEPENDENT PERMEASE MDL1, MITOCHONDRIAL"/>
    <property type="match status" value="1"/>
</dbReference>
<dbReference type="SUPFAM" id="SSF90123">
    <property type="entry name" value="ABC transporter transmembrane region"/>
    <property type="match status" value="1"/>
</dbReference>
<keyword evidence="5 7" id="KW-1133">Transmembrane helix</keyword>
<reference evidence="10 11" key="1">
    <citation type="submission" date="2024-04" db="EMBL/GenBank/DDBJ databases">
        <authorList>
            <person name="Abashina T."/>
            <person name="Shaikin A."/>
        </authorList>
    </citation>
    <scope>NUCLEOTIDE SEQUENCE [LARGE SCALE GENOMIC DNA]</scope>
    <source>
        <strain evidence="10 11">AAFK</strain>
    </source>
</reference>
<organism evidence="10 11">
    <name type="scientific">Thermithiobacillus plumbiphilus</name>
    <dbReference type="NCBI Taxonomy" id="1729899"/>
    <lineage>
        <taxon>Bacteria</taxon>
        <taxon>Pseudomonadati</taxon>
        <taxon>Pseudomonadota</taxon>
        <taxon>Acidithiobacillia</taxon>
        <taxon>Acidithiobacillales</taxon>
        <taxon>Thermithiobacillaceae</taxon>
        <taxon>Thermithiobacillus</taxon>
    </lineage>
</organism>
<dbReference type="SUPFAM" id="SSF52540">
    <property type="entry name" value="P-loop containing nucleoside triphosphate hydrolases"/>
    <property type="match status" value="1"/>
</dbReference>
<evidence type="ECO:0000256" key="6">
    <source>
        <dbReference type="ARBA" id="ARBA00023136"/>
    </source>
</evidence>
<dbReference type="InterPro" id="IPR003593">
    <property type="entry name" value="AAA+_ATPase"/>
</dbReference>
<dbReference type="InterPro" id="IPR011527">
    <property type="entry name" value="ABC1_TM_dom"/>
</dbReference>
<dbReference type="RefSeq" id="WP_341369724.1">
    <property type="nucleotide sequence ID" value="NZ_JBBPCO010000002.1"/>
</dbReference>
<dbReference type="Gene3D" id="3.40.50.300">
    <property type="entry name" value="P-loop containing nucleotide triphosphate hydrolases"/>
    <property type="match status" value="1"/>
</dbReference>
<evidence type="ECO:0000259" key="8">
    <source>
        <dbReference type="PROSITE" id="PS50893"/>
    </source>
</evidence>
<keyword evidence="11" id="KW-1185">Reference proteome</keyword>
<proteinExistence type="predicted"/>
<evidence type="ECO:0000256" key="4">
    <source>
        <dbReference type="ARBA" id="ARBA00022840"/>
    </source>
</evidence>
<sequence length="595" mass="64119">MPRPVRPPSKRFSVLLRLLPFLRPHWGKVAGFLTAMLIAAGATLLLPRGVGWLVDNALNSPQALHRAALLILGIGTLMSLASAARYALITWTGERVIADLRRSVFGQVLELSPAFFETQRTGEVITRLSSDVTLLESAVSSTLSVALRSSVTLIGALAMMAFTSPRLTGIALLVVPVIVLSARTVGRVVRRLSRAVQDRLADLGALVEESLNGIRTVQAYNQQESIRSRYDGVVDASLATTARRIAARTAAMAVVGLTVFGALALVIWVGGGAVLRGELSAGALTAFLMYAFFATLAVASLGEVWGSLQQASGAGERLFELLDEHSAVSEPAEPLPVPPGQGALRLERVTFRYPLRPERPALDALDLEIPAGARYALVGPSGAGKSTIFQLLLRFYDPESGQILIDGVPIQRLRLQDLRALFALVPQEPIIFTGNAWENIRIGRPDADDAEVRQAAADAQALGFLEALPQGLSTPLGEKGITLSGGQKQRLAIARALLRQPRVLLLDEATSALDAENERAIQLALETASRHRTTLVIAHRLATVRHADRIVVLDQGRIRAIGRHEELIRQDDLYARLAALQFGEMLENMDSPAQS</sequence>
<dbReference type="InterPro" id="IPR017871">
    <property type="entry name" value="ABC_transporter-like_CS"/>
</dbReference>
<evidence type="ECO:0000313" key="11">
    <source>
        <dbReference type="Proteomes" id="UP001446205"/>
    </source>
</evidence>
<feature type="transmembrane region" description="Helical" evidence="7">
    <location>
        <begin position="169"/>
        <end position="189"/>
    </location>
</feature>
<dbReference type="Gene3D" id="1.20.1560.10">
    <property type="entry name" value="ABC transporter type 1, transmembrane domain"/>
    <property type="match status" value="1"/>
</dbReference>
<name>A0ABU9D528_9PROT</name>
<evidence type="ECO:0000256" key="2">
    <source>
        <dbReference type="ARBA" id="ARBA00022692"/>
    </source>
</evidence>
<keyword evidence="6 7" id="KW-0472">Membrane</keyword>
<dbReference type="PROSITE" id="PS00211">
    <property type="entry name" value="ABC_TRANSPORTER_1"/>
    <property type="match status" value="1"/>
</dbReference>
<comment type="subcellular location">
    <subcellularLocation>
        <location evidence="1">Cell membrane</location>
        <topology evidence="1">Multi-pass membrane protein</topology>
    </subcellularLocation>
</comment>
<accession>A0ABU9D528</accession>
<dbReference type="Pfam" id="PF00005">
    <property type="entry name" value="ABC_tran"/>
    <property type="match status" value="1"/>
</dbReference>